<dbReference type="PANTHER" id="PTHR48459:SF1">
    <property type="entry name" value="CUE DOMAIN-CONTAINING PROTEIN"/>
    <property type="match status" value="1"/>
</dbReference>
<gene>
    <name evidence="15" type="ORF">CMV_009231</name>
</gene>
<keyword evidence="16" id="KW-1185">Reference proteome</keyword>
<evidence type="ECO:0000256" key="8">
    <source>
        <dbReference type="PROSITE-ProRule" id="PRU01193"/>
    </source>
</evidence>
<proteinExistence type="predicted"/>
<dbReference type="CDD" id="cd04590">
    <property type="entry name" value="CBS_pair_CorC_HlyC_assoc"/>
    <property type="match status" value="1"/>
</dbReference>
<evidence type="ECO:0000256" key="4">
    <source>
        <dbReference type="ARBA" id="ARBA00022989"/>
    </source>
</evidence>
<evidence type="ECO:0000313" key="16">
    <source>
        <dbReference type="Proteomes" id="UP000737018"/>
    </source>
</evidence>
<dbReference type="FunFam" id="3.10.580.10:FF:000021">
    <property type="entry name" value="DUF21 domain-containing protein At4g14240-like"/>
    <property type="match status" value="1"/>
</dbReference>
<keyword evidence="9" id="KW-0175">Coiled coil</keyword>
<feature type="region of interest" description="Disordered" evidence="10">
    <location>
        <begin position="489"/>
        <end position="530"/>
    </location>
</feature>
<comment type="caution">
    <text evidence="15">The sequence shown here is derived from an EMBL/GenBank/DDBJ whole genome shotgun (WGS) entry which is preliminary data.</text>
</comment>
<evidence type="ECO:0000259" key="14">
    <source>
        <dbReference type="PROSITE" id="PS51846"/>
    </source>
</evidence>
<organism evidence="15 16">
    <name type="scientific">Castanea mollissima</name>
    <name type="common">Chinese chestnut</name>
    <dbReference type="NCBI Taxonomy" id="60419"/>
    <lineage>
        <taxon>Eukaryota</taxon>
        <taxon>Viridiplantae</taxon>
        <taxon>Streptophyta</taxon>
        <taxon>Embryophyta</taxon>
        <taxon>Tracheophyta</taxon>
        <taxon>Spermatophyta</taxon>
        <taxon>Magnoliopsida</taxon>
        <taxon>eudicotyledons</taxon>
        <taxon>Gunneridae</taxon>
        <taxon>Pentapetalae</taxon>
        <taxon>rosids</taxon>
        <taxon>fabids</taxon>
        <taxon>Fagales</taxon>
        <taxon>Fagaceae</taxon>
        <taxon>Castanea</taxon>
    </lineage>
</organism>
<dbReference type="Pfam" id="PF01595">
    <property type="entry name" value="CNNM"/>
    <property type="match status" value="1"/>
</dbReference>
<evidence type="ECO:0008006" key="17">
    <source>
        <dbReference type="Google" id="ProtNLM"/>
    </source>
</evidence>
<feature type="compositionally biased region" description="Basic and acidic residues" evidence="10">
    <location>
        <begin position="1148"/>
        <end position="1160"/>
    </location>
</feature>
<comment type="subcellular location">
    <subcellularLocation>
        <location evidence="1">Membrane</location>
        <topology evidence="1">Multi-pass membrane protein</topology>
    </subcellularLocation>
</comment>
<accession>A0A8J4R5Z8</accession>
<keyword evidence="4 8" id="KW-1133">Transmembrane helix</keyword>
<evidence type="ECO:0000256" key="5">
    <source>
        <dbReference type="ARBA" id="ARBA00023122"/>
    </source>
</evidence>
<evidence type="ECO:0000256" key="9">
    <source>
        <dbReference type="SAM" id="Coils"/>
    </source>
</evidence>
<keyword evidence="6 8" id="KW-0472">Membrane</keyword>
<keyword evidence="5" id="KW-0129">CBS domain</keyword>
<evidence type="ECO:0000259" key="13">
    <source>
        <dbReference type="PROSITE" id="PS51140"/>
    </source>
</evidence>
<keyword evidence="7" id="KW-0325">Glycoprotein</keyword>
<name>A0A8J4R5Z8_9ROSI</name>
<evidence type="ECO:0000256" key="12">
    <source>
        <dbReference type="SAM" id="SignalP"/>
    </source>
</evidence>
<reference evidence="15" key="1">
    <citation type="submission" date="2020-03" db="EMBL/GenBank/DDBJ databases">
        <title>Castanea mollissima Vanexum genome sequencing.</title>
        <authorList>
            <person name="Staton M."/>
        </authorList>
    </citation>
    <scope>NUCLEOTIDE SEQUENCE</scope>
    <source>
        <tissue evidence="15">Leaf</tissue>
    </source>
</reference>
<dbReference type="InterPro" id="IPR003892">
    <property type="entry name" value="CUE"/>
</dbReference>
<evidence type="ECO:0000256" key="7">
    <source>
        <dbReference type="ARBA" id="ARBA00023180"/>
    </source>
</evidence>
<keyword evidence="3" id="KW-0677">Repeat</keyword>
<dbReference type="FunFam" id="3.10.580.10:FF:000057">
    <property type="entry name" value="DUF21 domain-containing protein At5g52790"/>
    <property type="match status" value="1"/>
</dbReference>
<feature type="coiled-coil region" evidence="9">
    <location>
        <begin position="950"/>
        <end position="1013"/>
    </location>
</feature>
<sequence length="1178" mass="129109">MLLLRRMLRLRLRLSFFGAVITSPVTTELRRQKMLTFMMMKMNAAAAAANGIVLEAEDIRFGTPWWFVYAGISCVLVLFAGIMSGLTLGLMSLGLVDLEILQRSGSVAEKKQAAVILPVVQKQHQLLVTLLLGNACAMEALPIYLDKIFHPFVAVLLSVTFVLAFGEIIPQAICSRYGLAVGASLVWLVRILMIICYPIAYPIGKVLDAVLGHNDALFRRAQLKALVSIHGQEAGKGGELTHDETTIISGALDLTEKTAEEAMTPIESTFSLDVNSKLDWEAIGKILARGHSRVPVYSGNAKNVIGLLLVKSLLTVRAETETPVSAVSIRRIPRVPSDMPLYDILNEFQKGSSHMAAVVKVKGKSKNPRPEGEKFEEEKVANGNSQVTVPFLTNRDDKLERVVVDIEKPPRPITNKQNVHKNGAVTNSLLSLSEDIEDGEVIGIITLEDVFEELLQEEIVDETDVYVDVHKRIRVAAAAAAAASSFTRPPSYRRLTGQKPAGGQSKQGQAPKKFGEDDSNPMKRSGKTQDNKLLEMGFKSVYKCLQEIFPKVDSRLLRAVAIENSKDADQAVDVVLKEIIPYLSSQFGGPVNPQEDFLTSVSPPEDNEVESEDQVVFMRQQQRIVDKADVGPSSELRSIASDGAKVTEDTGEALHVDSTPLVELQNDSVDLDLYDVNDGNDQSCGNTENEEVILIGMTRENSAKVGLNEMVHVTSSALLDDGNDGQKQCCENTESDELITWGAWKENNIEVGSEQTHPGMTTALINEKDGVRGFDIPVADDLDMVICLKSDEEESCLDSTKTQASSRSADVTSKQDYFVGELSDIEDEPTTGTVVTRSGQVCNLDLLEEIIEDAKNNKKTLFSAMERVINMMREVELQEKAAEEAKQEASRGGLNILVKVEDLKQTLVHAKEANNMHAGEVYGEKSILATEVRELQSRVLSLADERDKSLAILNEMHQSLEARLSIAEEMRKAAEQERLDKEKSAQKALAEQNAIMEKVLQESKILKEEAEENSKLREFLIDRGHIVDMLQGEISVICQDVSLLKEKFDDRVPLSKSVSSSQTSCILAASGISVKSMVSGLVPEGTLASSGSSVKSMASDMVSEHSLASLGSSLKSEAPVLVTEHGKSSETPKRTSPTASVDSLSPRSRPEEERTKADHQALLDDGWDFFDKDAEFDI</sequence>
<feature type="coiled-coil region" evidence="9">
    <location>
        <begin position="844"/>
        <end position="892"/>
    </location>
</feature>
<dbReference type="EMBL" id="JRKL02001005">
    <property type="protein sequence ID" value="KAF3966696.1"/>
    <property type="molecule type" value="Genomic_DNA"/>
</dbReference>
<keyword evidence="2 8" id="KW-0812">Transmembrane</keyword>
<dbReference type="PROSITE" id="PS51846">
    <property type="entry name" value="CNNM"/>
    <property type="match status" value="1"/>
</dbReference>
<dbReference type="OrthoDB" id="620544at2759"/>
<evidence type="ECO:0000256" key="2">
    <source>
        <dbReference type="ARBA" id="ARBA00022692"/>
    </source>
</evidence>
<evidence type="ECO:0000256" key="11">
    <source>
        <dbReference type="SAM" id="Phobius"/>
    </source>
</evidence>
<dbReference type="GO" id="GO:0043130">
    <property type="term" value="F:ubiquitin binding"/>
    <property type="evidence" value="ECO:0007669"/>
    <property type="project" value="InterPro"/>
</dbReference>
<dbReference type="AlphaFoldDB" id="A0A8J4R5Z8"/>
<keyword evidence="12" id="KW-0732">Signal</keyword>
<protein>
    <recommendedName>
        <fullName evidence="17">CNNM transmembrane domain-containing protein</fullName>
    </recommendedName>
</protein>
<feature type="domain" description="CUE" evidence="13">
    <location>
        <begin position="537"/>
        <end position="580"/>
    </location>
</feature>
<evidence type="ECO:0000256" key="10">
    <source>
        <dbReference type="SAM" id="MobiDB-lite"/>
    </source>
</evidence>
<feature type="compositionally biased region" description="Basic and acidic residues" evidence="10">
    <location>
        <begin position="1124"/>
        <end position="1133"/>
    </location>
</feature>
<evidence type="ECO:0000256" key="1">
    <source>
        <dbReference type="ARBA" id="ARBA00004141"/>
    </source>
</evidence>
<feature type="chain" id="PRO_5035223410" description="CNNM transmembrane domain-containing protein" evidence="12">
    <location>
        <begin position="23"/>
        <end position="1178"/>
    </location>
</feature>
<dbReference type="SUPFAM" id="SSF54631">
    <property type="entry name" value="CBS-domain pair"/>
    <property type="match status" value="1"/>
</dbReference>
<feature type="transmembrane region" description="Helical" evidence="11">
    <location>
        <begin position="151"/>
        <end position="170"/>
    </location>
</feature>
<feature type="transmembrane region" description="Helical" evidence="11">
    <location>
        <begin position="66"/>
        <end position="96"/>
    </location>
</feature>
<dbReference type="Gene3D" id="3.10.580.10">
    <property type="entry name" value="CBS-domain"/>
    <property type="match status" value="2"/>
</dbReference>
<evidence type="ECO:0000256" key="3">
    <source>
        <dbReference type="ARBA" id="ARBA00022737"/>
    </source>
</evidence>
<feature type="domain" description="CNNM transmembrane" evidence="14">
    <location>
        <begin position="62"/>
        <end position="244"/>
    </location>
</feature>
<feature type="region of interest" description="Disordered" evidence="10">
    <location>
        <begin position="1121"/>
        <end position="1160"/>
    </location>
</feature>
<feature type="compositionally biased region" description="Polar residues" evidence="10">
    <location>
        <begin position="1134"/>
        <end position="1146"/>
    </location>
</feature>
<feature type="signal peptide" evidence="12">
    <location>
        <begin position="1"/>
        <end position="22"/>
    </location>
</feature>
<dbReference type="PROSITE" id="PS51140">
    <property type="entry name" value="CUE"/>
    <property type="match status" value="1"/>
</dbReference>
<dbReference type="PANTHER" id="PTHR48459">
    <property type="entry name" value="CUE DOMAIN-CONTAINING PROTEIN"/>
    <property type="match status" value="1"/>
</dbReference>
<dbReference type="InterPro" id="IPR046342">
    <property type="entry name" value="CBS_dom_sf"/>
</dbReference>
<feature type="transmembrane region" description="Helical" evidence="11">
    <location>
        <begin position="177"/>
        <end position="200"/>
    </location>
</feature>
<evidence type="ECO:0000313" key="15">
    <source>
        <dbReference type="EMBL" id="KAF3966696.1"/>
    </source>
</evidence>
<dbReference type="GO" id="GO:0016020">
    <property type="term" value="C:membrane"/>
    <property type="evidence" value="ECO:0007669"/>
    <property type="project" value="UniProtKB-SubCell"/>
</dbReference>
<dbReference type="Proteomes" id="UP000737018">
    <property type="component" value="Unassembled WGS sequence"/>
</dbReference>
<dbReference type="InterPro" id="IPR044751">
    <property type="entry name" value="Ion_transp-like_CBS"/>
</dbReference>
<dbReference type="InterPro" id="IPR002550">
    <property type="entry name" value="CNNM"/>
</dbReference>
<evidence type="ECO:0000256" key="6">
    <source>
        <dbReference type="ARBA" id="ARBA00023136"/>
    </source>
</evidence>